<dbReference type="AlphaFoldDB" id="A0A1X6YPM6"/>
<name>A0A1X6YPM6_9RHOB</name>
<gene>
    <name evidence="1" type="ORF">RUM8411_01100</name>
</gene>
<proteinExistence type="predicted"/>
<sequence>MAGLDVFLNLVYTVGLNTKAEIILTSRRFIHVSAQDECANWNQTAIEIQPDGATKKGGKLPPEFRL</sequence>
<keyword evidence="2" id="KW-1185">Reference proteome</keyword>
<accession>A0A1X6YPM6</accession>
<organism evidence="1 2">
    <name type="scientific">Ruegeria meonggei</name>
    <dbReference type="NCBI Taxonomy" id="1446476"/>
    <lineage>
        <taxon>Bacteria</taxon>
        <taxon>Pseudomonadati</taxon>
        <taxon>Pseudomonadota</taxon>
        <taxon>Alphaproteobacteria</taxon>
        <taxon>Rhodobacterales</taxon>
        <taxon>Roseobacteraceae</taxon>
        <taxon>Ruegeria</taxon>
    </lineage>
</organism>
<dbReference type="EMBL" id="FWFP01000003">
    <property type="protein sequence ID" value="SLN27616.1"/>
    <property type="molecule type" value="Genomic_DNA"/>
</dbReference>
<protein>
    <submittedName>
        <fullName evidence="1">Uncharacterized protein</fullName>
    </submittedName>
</protein>
<evidence type="ECO:0000313" key="1">
    <source>
        <dbReference type="EMBL" id="SLN27616.1"/>
    </source>
</evidence>
<reference evidence="2" key="1">
    <citation type="submission" date="2017-03" db="EMBL/GenBank/DDBJ databases">
        <authorList>
            <person name="Rodrigo-Torres L."/>
            <person name="Arahal R.D."/>
            <person name="Lucena T."/>
        </authorList>
    </citation>
    <scope>NUCLEOTIDE SEQUENCE [LARGE SCALE GENOMIC DNA]</scope>
    <source>
        <strain evidence="2">CECT 8411</strain>
    </source>
</reference>
<evidence type="ECO:0000313" key="2">
    <source>
        <dbReference type="Proteomes" id="UP000193778"/>
    </source>
</evidence>
<dbReference type="Proteomes" id="UP000193778">
    <property type="component" value="Unassembled WGS sequence"/>
</dbReference>